<dbReference type="InterPro" id="IPR051349">
    <property type="entry name" value="Hydrogenase_assoc-protein"/>
</dbReference>
<feature type="domain" description="NADH:ubiquinone oxidoreductase-like 20kDa subunit" evidence="4">
    <location>
        <begin position="18"/>
        <end position="154"/>
    </location>
</feature>
<dbReference type="STRING" id="1748243.Tel_04925"/>
<dbReference type="Proteomes" id="UP000055136">
    <property type="component" value="Chromosome"/>
</dbReference>
<gene>
    <name evidence="5" type="ORF">Tel_04925</name>
</gene>
<dbReference type="EMBL" id="CP013099">
    <property type="protein sequence ID" value="ALP52540.1"/>
    <property type="molecule type" value="Genomic_DNA"/>
</dbReference>
<organism evidence="5 6">
    <name type="scientific">Candidatus Tenderia electrophaga</name>
    <dbReference type="NCBI Taxonomy" id="1748243"/>
    <lineage>
        <taxon>Bacteria</taxon>
        <taxon>Pseudomonadati</taxon>
        <taxon>Pseudomonadota</taxon>
        <taxon>Gammaproteobacteria</taxon>
        <taxon>Candidatus Tenderiales</taxon>
        <taxon>Candidatus Tenderiaceae</taxon>
        <taxon>Candidatus Tenderia</taxon>
    </lineage>
</organism>
<keyword evidence="3" id="KW-0479">Metal-binding</keyword>
<keyword evidence="3" id="KW-0411">Iron-sulfur</keyword>
<evidence type="ECO:0000259" key="4">
    <source>
        <dbReference type="Pfam" id="PF01058"/>
    </source>
</evidence>
<keyword evidence="3" id="KW-0003">3Fe-4S</keyword>
<dbReference type="PANTHER" id="PTHR42845:SF1">
    <property type="entry name" value="HYDROGENASE SMALL SUBUNIT"/>
    <property type="match status" value="1"/>
</dbReference>
<dbReference type="GO" id="GO:0051538">
    <property type="term" value="F:3 iron, 4 sulfur cluster binding"/>
    <property type="evidence" value="ECO:0007669"/>
    <property type="project" value="UniProtKB-KW"/>
</dbReference>
<accession>A0A0S2TBJ7</accession>
<dbReference type="PANTHER" id="PTHR42845">
    <property type="entry name" value="COENZYME F420-REDUCING HYDROGENASE, GAMMA SUBUNIT"/>
    <property type="match status" value="1"/>
</dbReference>
<keyword evidence="3" id="KW-0408">Iron</keyword>
<evidence type="ECO:0000256" key="3">
    <source>
        <dbReference type="ARBA" id="ARBA00023291"/>
    </source>
</evidence>
<dbReference type="InterPro" id="IPR037024">
    <property type="entry name" value="NiFe_Hase_small_N_sf"/>
</dbReference>
<dbReference type="Gene3D" id="3.40.50.700">
    <property type="entry name" value="NADH:ubiquinone oxidoreductase-like, 20kDa subunit"/>
    <property type="match status" value="1"/>
</dbReference>
<dbReference type="GO" id="GO:0016491">
    <property type="term" value="F:oxidoreductase activity"/>
    <property type="evidence" value="ECO:0007669"/>
    <property type="project" value="UniProtKB-KW"/>
</dbReference>
<keyword evidence="2" id="KW-0560">Oxidoreductase</keyword>
<evidence type="ECO:0000313" key="6">
    <source>
        <dbReference type="Proteomes" id="UP000055136"/>
    </source>
</evidence>
<proteinExistence type="predicted"/>
<dbReference type="Pfam" id="PF01058">
    <property type="entry name" value="Oxidored_q6"/>
    <property type="match status" value="1"/>
</dbReference>
<comment type="cofactor">
    <cofactor evidence="1">
        <name>[3Fe-4S] cluster</name>
        <dbReference type="ChEBI" id="CHEBI:21137"/>
    </cofactor>
</comment>
<sequence length="263" mass="28260">MKSFKRKPKIAVHKFSSCDGCQLAFLNLGEPLLTLAELVDIVHFAEAGPVQADAEVDIAFVEGSITTPDERDRIQAVRANSRYLVTIGACATAGGVQALRNHADAPAWMASVYAAPQFIDTLASSTPIAAHVRVDYELWGCPINSRQLLSLVRAMLFGVAPVIEHDSVCMECKRQGNVCVLVAQQKPCMGPVTQTGCGALCPRFGRDCYACYGPAENPNTDALSRRFAGLGLLPHDIERRFLHINNHAPVFATAAGKAGADKP</sequence>
<dbReference type="KEGG" id="tee:Tel_04925"/>
<dbReference type="SUPFAM" id="SSF56770">
    <property type="entry name" value="HydA/Nqo6-like"/>
    <property type="match status" value="1"/>
</dbReference>
<evidence type="ECO:0000256" key="1">
    <source>
        <dbReference type="ARBA" id="ARBA00001927"/>
    </source>
</evidence>
<dbReference type="AlphaFoldDB" id="A0A0S2TBJ7"/>
<protein>
    <submittedName>
        <fullName evidence="5">Sulfhydrogenase subunit delta</fullName>
    </submittedName>
</protein>
<dbReference type="InterPro" id="IPR006137">
    <property type="entry name" value="NADH_UbQ_OxRdtase-like_20kDa"/>
</dbReference>
<evidence type="ECO:0000256" key="2">
    <source>
        <dbReference type="ARBA" id="ARBA00023002"/>
    </source>
</evidence>
<keyword evidence="6" id="KW-1185">Reference proteome</keyword>
<reference evidence="5" key="1">
    <citation type="submission" date="2015-10" db="EMBL/GenBank/DDBJ databases">
        <title>Description of Candidatus Tenderia electrophaga gen. nov, sp. nov., an Uncultivated Electroautotroph from a Biocathode Enrichment.</title>
        <authorList>
            <person name="Eddie B.J."/>
            <person name="Malanoski A.P."/>
            <person name="Wang Z."/>
            <person name="Hall R.J."/>
            <person name="Oh S.D."/>
            <person name="Heiner C."/>
            <person name="Lin B."/>
            <person name="Strycharz-Glaven S.M."/>
        </authorList>
    </citation>
    <scope>NUCLEOTIDE SEQUENCE [LARGE SCALE GENOMIC DNA]</scope>
    <source>
        <strain evidence="5">NRL1</strain>
    </source>
</reference>
<evidence type="ECO:0000313" key="5">
    <source>
        <dbReference type="EMBL" id="ALP52540.1"/>
    </source>
</evidence>
<name>A0A0S2TBJ7_9GAMM</name>